<evidence type="ECO:0000313" key="9">
    <source>
        <dbReference type="EMBL" id="EGV00038.1"/>
    </source>
</evidence>
<evidence type="ECO:0000259" key="8">
    <source>
        <dbReference type="Pfam" id="PF02749"/>
    </source>
</evidence>
<dbReference type="eggNOG" id="COG1488">
    <property type="taxonomic scope" value="Bacteria"/>
</dbReference>
<dbReference type="UniPathway" id="UPA00253">
    <property type="reaction ID" value="UER00457"/>
</dbReference>
<evidence type="ECO:0000256" key="5">
    <source>
        <dbReference type="ARBA" id="ARBA00022642"/>
    </source>
</evidence>
<dbReference type="SUPFAM" id="SSF54675">
    <property type="entry name" value="Nicotinate/Quinolinate PRTase N-terminal domain-like"/>
    <property type="match status" value="1"/>
</dbReference>
<comment type="catalytic activity">
    <reaction evidence="6">
        <text>nicotinate beta-D-ribonucleotide + CO2 + diphosphate = quinolinate + 5-phospho-alpha-D-ribose 1-diphosphate + 2 H(+)</text>
        <dbReference type="Rhea" id="RHEA:12733"/>
        <dbReference type="ChEBI" id="CHEBI:15378"/>
        <dbReference type="ChEBI" id="CHEBI:16526"/>
        <dbReference type="ChEBI" id="CHEBI:29959"/>
        <dbReference type="ChEBI" id="CHEBI:33019"/>
        <dbReference type="ChEBI" id="CHEBI:57502"/>
        <dbReference type="ChEBI" id="CHEBI:58017"/>
        <dbReference type="EC" id="2.4.2.19"/>
    </reaction>
</comment>
<keyword evidence="5" id="KW-0662">Pyridine nucleotide biosynthesis</keyword>
<dbReference type="RefSeq" id="WP_006608651.1">
    <property type="nucleotide sequence ID" value="NZ_AFXA01000011.1"/>
</dbReference>
<dbReference type="STRING" id="1037410.MCSF7_01221"/>
<protein>
    <recommendedName>
        <fullName evidence="2">nicotinate phosphoribosyltransferase</fullName>
        <ecNumber evidence="2">6.3.4.21</ecNumber>
    </recommendedName>
</protein>
<dbReference type="Gene3D" id="3.90.1170.20">
    <property type="entry name" value="Quinolinate phosphoribosyl transferase, N-terminal domain"/>
    <property type="match status" value="1"/>
</dbReference>
<dbReference type="InterPro" id="IPR007229">
    <property type="entry name" value="Nic_PRibTrfase-Fam"/>
</dbReference>
<evidence type="ECO:0000256" key="6">
    <source>
        <dbReference type="ARBA" id="ARBA00047445"/>
    </source>
</evidence>
<keyword evidence="9" id="KW-0808">Transferase</keyword>
<dbReference type="Proteomes" id="UP000004978">
    <property type="component" value="Unassembled WGS sequence"/>
</dbReference>
<evidence type="ECO:0000256" key="2">
    <source>
        <dbReference type="ARBA" id="ARBA00013236"/>
    </source>
</evidence>
<dbReference type="GO" id="GO:0004516">
    <property type="term" value="F:nicotinate phosphoribosyltransferase activity"/>
    <property type="evidence" value="ECO:0007669"/>
    <property type="project" value="UniProtKB-EC"/>
</dbReference>
<dbReference type="AlphaFoldDB" id="F9UK33"/>
<evidence type="ECO:0000256" key="3">
    <source>
        <dbReference type="ARBA" id="ARBA00022553"/>
    </source>
</evidence>
<evidence type="ECO:0000256" key="1">
    <source>
        <dbReference type="ARBA" id="ARBA00004952"/>
    </source>
</evidence>
<keyword evidence="9" id="KW-0328">Glycosyltransferase</keyword>
<keyword evidence="4 9" id="KW-0436">Ligase</keyword>
<gene>
    <name evidence="9" type="ORF">MCSF7_01221</name>
</gene>
<dbReference type="EMBL" id="AFXA01000011">
    <property type="protein sequence ID" value="EGV00038.1"/>
    <property type="molecule type" value="Genomic_DNA"/>
</dbReference>
<dbReference type="Pfam" id="PF02749">
    <property type="entry name" value="QRPTase_N"/>
    <property type="match status" value="1"/>
</dbReference>
<comment type="pathway">
    <text evidence="1">Cofactor biosynthesis; NAD(+) biosynthesis; nicotinate D-ribonucleotide from nicotinate: step 1/1.</text>
</comment>
<proteinExistence type="predicted"/>
<feature type="domain" description="Quinolinate phosphoribosyl transferase N-terminal" evidence="8">
    <location>
        <begin position="21"/>
        <end position="101"/>
    </location>
</feature>
<accession>F9UK33</accession>
<dbReference type="InterPro" id="IPR013785">
    <property type="entry name" value="Aldolase_TIM"/>
</dbReference>
<name>F9UK33_9BACT</name>
<dbReference type="Gene3D" id="3.20.20.70">
    <property type="entry name" value="Aldolase class I"/>
    <property type="match status" value="1"/>
</dbReference>
<dbReference type="SUPFAM" id="SSF51690">
    <property type="entry name" value="Nicotinate/Quinolinate PRTase C-terminal domain-like"/>
    <property type="match status" value="1"/>
</dbReference>
<dbReference type="EC" id="6.3.4.21" evidence="2"/>
<evidence type="ECO:0000313" key="10">
    <source>
        <dbReference type="Proteomes" id="UP000004978"/>
    </source>
</evidence>
<dbReference type="GO" id="GO:0009435">
    <property type="term" value="P:NAD+ biosynthetic process"/>
    <property type="evidence" value="ECO:0007669"/>
    <property type="project" value="UniProtKB-UniPathway"/>
</dbReference>
<reference evidence="9 10" key="1">
    <citation type="journal article" date="2013" name="Genome Announc.">
        <title>Genome Sequence of Mycoplasma columbinum Strain SF7.</title>
        <authorList>
            <person name="Guo Z."/>
            <person name="Xu X."/>
            <person name="Zheng Q."/>
            <person name="Li T."/>
            <person name="Kuang S."/>
            <person name="Zhang Z."/>
            <person name="Chen Y."/>
            <person name="Lu X."/>
            <person name="Zhou R."/>
            <person name="Bi D."/>
            <person name="Jin H."/>
        </authorList>
    </citation>
    <scope>NUCLEOTIDE SEQUENCE [LARGE SCALE GENOMIC DNA]</scope>
    <source>
        <strain evidence="9 10">SF7</strain>
    </source>
</reference>
<keyword evidence="3" id="KW-0597">Phosphoprotein</keyword>
<dbReference type="PANTHER" id="PTHR43202:SF1">
    <property type="entry name" value="NICOTINATE PHOSPHORIBOSYLTRANSFERASE"/>
    <property type="match status" value="1"/>
</dbReference>
<keyword evidence="10" id="KW-1185">Reference proteome</keyword>
<evidence type="ECO:0000256" key="7">
    <source>
        <dbReference type="ARBA" id="ARBA00048668"/>
    </source>
</evidence>
<dbReference type="InterPro" id="IPR022412">
    <property type="entry name" value="Quinolinate_PRibosylTrfase_N"/>
</dbReference>
<dbReference type="PIRSF" id="PIRSF000484">
    <property type="entry name" value="NAPRT"/>
    <property type="match status" value="1"/>
</dbReference>
<organism evidence="9 10">
    <name type="scientific">Mycoplasmopsis columbina SF7</name>
    <dbReference type="NCBI Taxonomy" id="1037410"/>
    <lineage>
        <taxon>Bacteria</taxon>
        <taxon>Bacillati</taxon>
        <taxon>Mycoplasmatota</taxon>
        <taxon>Mycoplasmoidales</taxon>
        <taxon>Metamycoplasmataceae</taxon>
        <taxon>Mycoplasmopsis</taxon>
    </lineage>
</organism>
<dbReference type="InterPro" id="IPR036068">
    <property type="entry name" value="Nicotinate_pribotase-like_C"/>
</dbReference>
<sequence length="335" mass="37761">MNNLDKYIASYFHKTSKIIETINPNNIIKLQFFQRQDEAILGGMNEVFELLKNHTDLSKYSIKYLPEGSKISALEVVLELEGRYQDFGKFEGMIDGILARSTSLATNAYRCVQAAKGKPVIFMGDRMDHYLMQERDGQAVKLGGVEIVSTLAQNTTKNISPFGSIPHALIQNFDGDLKQAMLAYLKVFPEDKIIALIDYHNNVIKQAQEAYAVLGEKMWGVRIDTSKNMKDHMFDNLEDSSEYYGVNPQQIKNLRKALDSMGAKDVKIVVSSGFNNEKISKFEETKTPVDFYGVGQSIFKLICSFSADATMLNGKEQAKEGRGYRPNNKLILYKG</sequence>
<dbReference type="InterPro" id="IPR053190">
    <property type="entry name" value="NAPRTase-like"/>
</dbReference>
<comment type="caution">
    <text evidence="9">The sequence shown here is derived from an EMBL/GenBank/DDBJ whole genome shotgun (WGS) entry which is preliminary data.</text>
</comment>
<dbReference type="InterPro" id="IPR037128">
    <property type="entry name" value="Quinolinate_PRibosylTase_N_sf"/>
</dbReference>
<evidence type="ECO:0000256" key="4">
    <source>
        <dbReference type="ARBA" id="ARBA00022598"/>
    </source>
</evidence>
<dbReference type="NCBIfam" id="NF005529">
    <property type="entry name" value="PRK07188.1"/>
    <property type="match status" value="1"/>
</dbReference>
<dbReference type="GO" id="GO:0004514">
    <property type="term" value="F:nicotinate-nucleotide diphosphorylase (carboxylating) activity"/>
    <property type="evidence" value="ECO:0007669"/>
    <property type="project" value="UniProtKB-EC"/>
</dbReference>
<dbReference type="PANTHER" id="PTHR43202">
    <property type="entry name" value="NICOTINATE-NUCLEOTIDE PYROPHOSPHORYLASE"/>
    <property type="match status" value="1"/>
</dbReference>
<comment type="catalytic activity">
    <reaction evidence="7">
        <text>5-phospho-alpha-D-ribose 1-diphosphate + nicotinate + ATP + H2O = nicotinate beta-D-ribonucleotide + ADP + phosphate + diphosphate</text>
        <dbReference type="Rhea" id="RHEA:36163"/>
        <dbReference type="ChEBI" id="CHEBI:15377"/>
        <dbReference type="ChEBI" id="CHEBI:30616"/>
        <dbReference type="ChEBI" id="CHEBI:32544"/>
        <dbReference type="ChEBI" id="CHEBI:33019"/>
        <dbReference type="ChEBI" id="CHEBI:43474"/>
        <dbReference type="ChEBI" id="CHEBI:57502"/>
        <dbReference type="ChEBI" id="CHEBI:58017"/>
        <dbReference type="ChEBI" id="CHEBI:456216"/>
        <dbReference type="EC" id="6.3.4.21"/>
    </reaction>
</comment>